<dbReference type="RefSeq" id="WP_244819513.1">
    <property type="nucleotide sequence ID" value="NZ_CP112998.1"/>
</dbReference>
<keyword evidence="1" id="KW-0732">Signal</keyword>
<reference evidence="2" key="1">
    <citation type="submission" date="2022-11" db="EMBL/GenBank/DDBJ databases">
        <title>Dyadobacter pollutisoli sp. nov., isolated from plastic dumped soil.</title>
        <authorList>
            <person name="Kim J.M."/>
            <person name="Kim K.R."/>
            <person name="Lee J.K."/>
            <person name="Hao L."/>
            <person name="Jeon C.O."/>
        </authorList>
    </citation>
    <scope>NUCLEOTIDE SEQUENCE</scope>
    <source>
        <strain evidence="2">U1</strain>
    </source>
</reference>
<gene>
    <name evidence="2" type="ORF">ON006_05310</name>
</gene>
<feature type="chain" id="PRO_5038768978" evidence="1">
    <location>
        <begin position="26"/>
        <end position="415"/>
    </location>
</feature>
<protein>
    <submittedName>
        <fullName evidence="2">D-glucuronyl C5-epimerase family protein</fullName>
    </submittedName>
</protein>
<dbReference type="AlphaFoldDB" id="A0A9E8NB39"/>
<name>A0A9E8NB39_9BACT</name>
<evidence type="ECO:0000313" key="3">
    <source>
        <dbReference type="Proteomes" id="UP001164653"/>
    </source>
</evidence>
<evidence type="ECO:0000313" key="2">
    <source>
        <dbReference type="EMBL" id="WAC13375.1"/>
    </source>
</evidence>
<dbReference type="Gene3D" id="1.50.10.20">
    <property type="match status" value="2"/>
</dbReference>
<organism evidence="2 3">
    <name type="scientific">Dyadobacter pollutisoli</name>
    <dbReference type="NCBI Taxonomy" id="2910158"/>
    <lineage>
        <taxon>Bacteria</taxon>
        <taxon>Pseudomonadati</taxon>
        <taxon>Bacteroidota</taxon>
        <taxon>Cytophagia</taxon>
        <taxon>Cytophagales</taxon>
        <taxon>Spirosomataceae</taxon>
        <taxon>Dyadobacter</taxon>
    </lineage>
</organism>
<evidence type="ECO:0000256" key="1">
    <source>
        <dbReference type="SAM" id="SignalP"/>
    </source>
</evidence>
<dbReference type="SUPFAM" id="SSF48208">
    <property type="entry name" value="Six-hairpin glycosidases"/>
    <property type="match status" value="2"/>
</dbReference>
<dbReference type="GO" id="GO:0005975">
    <property type="term" value="P:carbohydrate metabolic process"/>
    <property type="evidence" value="ECO:0007669"/>
    <property type="project" value="InterPro"/>
</dbReference>
<feature type="signal peptide" evidence="1">
    <location>
        <begin position="1"/>
        <end position="25"/>
    </location>
</feature>
<dbReference type="Proteomes" id="UP001164653">
    <property type="component" value="Chromosome"/>
</dbReference>
<sequence length="415" mass="47223">MKWNNPNRYLFVFLLFSLSANVACGQVKKEDYLLAVDQIAQYISGPMMDEQGRSRCDYNMTEGKWYEYEVPWHTGQAVNALLAAYKQTGNKKYLVAAIKGGEYWAGLEIKNHPVLKGMVNAHHGDTIGEDFIIFATVSDGTPGIYELSRVTKNDKYAKVATSAAYWMMKNMYDAENGICYDNIDAKTGEVLKENSPFWKNKAEQTLFDVSRPNTEGWLFKDAFEFSGDKKFKDAFINLCNSLIEKQGPEGVWMSFMPNSAEARSFHPRFSLWYAESLIQAFKLTGDKKYLDAASRTAEVFAKAQQNDGTIYYDNYLNGRQPDKGSITGSATALAGIVWMQLSQNGYKQFDQNIEKSAGWILKNRYAQDHPDPNLRGAVLETRIRFRKGKAWLTNRDTGSTFALRFLVDYIGYKFK</sequence>
<dbReference type="EMBL" id="CP112998">
    <property type="protein sequence ID" value="WAC13375.1"/>
    <property type="molecule type" value="Genomic_DNA"/>
</dbReference>
<dbReference type="KEGG" id="dpf:ON006_05310"/>
<accession>A0A9E8NB39</accession>
<keyword evidence="3" id="KW-1185">Reference proteome</keyword>
<dbReference type="InterPro" id="IPR008928">
    <property type="entry name" value="6-hairpin_glycosidase_sf"/>
</dbReference>
<proteinExistence type="predicted"/>